<comment type="subcellular location">
    <subcellularLocation>
        <location evidence="1">Cell outer membrane</location>
    </subcellularLocation>
</comment>
<dbReference type="InterPro" id="IPR051906">
    <property type="entry name" value="TolC-like"/>
</dbReference>
<dbReference type="Pfam" id="PF02321">
    <property type="entry name" value="OEP"/>
    <property type="match status" value="2"/>
</dbReference>
<feature type="signal peptide" evidence="8">
    <location>
        <begin position="1"/>
        <end position="22"/>
    </location>
</feature>
<reference evidence="9 10" key="1">
    <citation type="journal article" date="2015" name="Microbiome">
        <title>Genomic resolution of linkages in carbon, nitrogen, and sulfur cycling among widespread estuary sediment bacteria.</title>
        <authorList>
            <person name="Baker B.J."/>
            <person name="Lazar C.S."/>
            <person name="Teske A.P."/>
            <person name="Dick G.J."/>
        </authorList>
    </citation>
    <scope>NUCLEOTIDE SEQUENCE [LARGE SCALE GENOMIC DNA]</scope>
    <source>
        <strain evidence="9">DG_24</strain>
    </source>
</reference>
<comment type="similarity">
    <text evidence="2">Belongs to the outer membrane factor (OMF) (TC 1.B.17) family.</text>
</comment>
<feature type="chain" id="PRO_5006639618" description="Transporter" evidence="8">
    <location>
        <begin position="23"/>
        <end position="416"/>
    </location>
</feature>
<evidence type="ECO:0000256" key="4">
    <source>
        <dbReference type="ARBA" id="ARBA00022452"/>
    </source>
</evidence>
<dbReference type="GO" id="GO:0009279">
    <property type="term" value="C:cell outer membrane"/>
    <property type="evidence" value="ECO:0007669"/>
    <property type="project" value="UniProtKB-SubCell"/>
</dbReference>
<evidence type="ECO:0000256" key="6">
    <source>
        <dbReference type="ARBA" id="ARBA00023136"/>
    </source>
</evidence>
<dbReference type="PANTHER" id="PTHR30026">
    <property type="entry name" value="OUTER MEMBRANE PROTEIN TOLC"/>
    <property type="match status" value="1"/>
</dbReference>
<dbReference type="GO" id="GO:1990281">
    <property type="term" value="C:efflux pump complex"/>
    <property type="evidence" value="ECO:0007669"/>
    <property type="project" value="TreeGrafter"/>
</dbReference>
<evidence type="ECO:0000256" key="5">
    <source>
        <dbReference type="ARBA" id="ARBA00022692"/>
    </source>
</evidence>
<dbReference type="PANTHER" id="PTHR30026:SF20">
    <property type="entry name" value="OUTER MEMBRANE PROTEIN TOLC"/>
    <property type="match status" value="1"/>
</dbReference>
<keyword evidence="7" id="KW-0998">Cell outer membrane</keyword>
<dbReference type="GO" id="GO:0015288">
    <property type="term" value="F:porin activity"/>
    <property type="evidence" value="ECO:0007669"/>
    <property type="project" value="TreeGrafter"/>
</dbReference>
<evidence type="ECO:0008006" key="11">
    <source>
        <dbReference type="Google" id="ProtNLM"/>
    </source>
</evidence>
<keyword evidence="5" id="KW-0812">Transmembrane</keyword>
<dbReference type="STRING" id="1703770.AMJ39_05650"/>
<dbReference type="GO" id="GO:0015562">
    <property type="term" value="F:efflux transmembrane transporter activity"/>
    <property type="evidence" value="ECO:0007669"/>
    <property type="project" value="InterPro"/>
</dbReference>
<name>A0A0S7WSN6_UNCT6</name>
<dbReference type="Proteomes" id="UP000052008">
    <property type="component" value="Unassembled WGS sequence"/>
</dbReference>
<gene>
    <name evidence="9" type="ORF">AMJ39_05650</name>
</gene>
<proteinExistence type="inferred from homology"/>
<evidence type="ECO:0000256" key="3">
    <source>
        <dbReference type="ARBA" id="ARBA00022448"/>
    </source>
</evidence>
<dbReference type="AlphaFoldDB" id="A0A0S7WSN6"/>
<protein>
    <recommendedName>
        <fullName evidence="11">Transporter</fullName>
    </recommendedName>
</protein>
<dbReference type="InterPro" id="IPR003423">
    <property type="entry name" value="OMP_efflux"/>
</dbReference>
<evidence type="ECO:0000313" key="10">
    <source>
        <dbReference type="Proteomes" id="UP000052008"/>
    </source>
</evidence>
<sequence>MNLRPLLLLPLSLAIMSNSSFAADLLSLDDCISLAKENNLKLAQAATAIEKERAGLTDAHSLYYPSINLSSGYRNNEGLAGGREGRYSTNLSVRYPIYLGGYVGASTRIAEAEVEMAEVDYYLTESDVAFAVKEAFFRILQKRDQIALIDNILKRREDDLVIIKLKYAAGRESSPAVQEAEANLLQAEYDRMKAEEELLLAKVELNLLLGRPRGEDISVWYQDEPMELSAVDSLVEEGKSERAELEFERLYREAVEARLTQAKSDYWPTISLSSSYGWQGDAPLEQEGGWSAGIDVSFSVFEGFSRKAKVTEATLALREEDLRLSELEDSIEEEIEQAYSSWKLAVVNLDVSEKSLDAVGEMYRLTKLQYEQGRTSYLFLQQKESALTRAELDHANALFNLRVARASLERAVGRRS</sequence>
<dbReference type="EMBL" id="LIZS01000028">
    <property type="protein sequence ID" value="KPJ53169.1"/>
    <property type="molecule type" value="Genomic_DNA"/>
</dbReference>
<keyword evidence="4" id="KW-1134">Transmembrane beta strand</keyword>
<evidence type="ECO:0000256" key="2">
    <source>
        <dbReference type="ARBA" id="ARBA00007613"/>
    </source>
</evidence>
<evidence type="ECO:0000256" key="8">
    <source>
        <dbReference type="SAM" id="SignalP"/>
    </source>
</evidence>
<comment type="caution">
    <text evidence="9">The sequence shown here is derived from an EMBL/GenBank/DDBJ whole genome shotgun (WGS) entry which is preliminary data.</text>
</comment>
<accession>A0A0S7WSN6</accession>
<dbReference type="Gene3D" id="1.20.1600.10">
    <property type="entry name" value="Outer membrane efflux proteins (OEP)"/>
    <property type="match status" value="1"/>
</dbReference>
<keyword evidence="6" id="KW-0472">Membrane</keyword>
<evidence type="ECO:0000313" key="9">
    <source>
        <dbReference type="EMBL" id="KPJ53169.1"/>
    </source>
</evidence>
<keyword evidence="3" id="KW-0813">Transport</keyword>
<keyword evidence="8" id="KW-0732">Signal</keyword>
<evidence type="ECO:0000256" key="1">
    <source>
        <dbReference type="ARBA" id="ARBA00004442"/>
    </source>
</evidence>
<evidence type="ECO:0000256" key="7">
    <source>
        <dbReference type="ARBA" id="ARBA00023237"/>
    </source>
</evidence>
<organism evidence="9 10">
    <name type="scientific">candidate division TA06 bacterium DG_24</name>
    <dbReference type="NCBI Taxonomy" id="1703770"/>
    <lineage>
        <taxon>Bacteria</taxon>
        <taxon>Bacteria division TA06</taxon>
    </lineage>
</organism>
<dbReference type="SUPFAM" id="SSF56954">
    <property type="entry name" value="Outer membrane efflux proteins (OEP)"/>
    <property type="match status" value="1"/>
</dbReference>